<dbReference type="EMBL" id="JAELUP010000016">
    <property type="protein sequence ID" value="MBJ6360959.1"/>
    <property type="molecule type" value="Genomic_DNA"/>
</dbReference>
<organism evidence="1 2">
    <name type="scientific">Paenibacillus roseus</name>
    <dbReference type="NCBI Taxonomy" id="2798579"/>
    <lineage>
        <taxon>Bacteria</taxon>
        <taxon>Bacillati</taxon>
        <taxon>Bacillota</taxon>
        <taxon>Bacilli</taxon>
        <taxon>Bacillales</taxon>
        <taxon>Paenibacillaceae</taxon>
        <taxon>Paenibacillus</taxon>
    </lineage>
</organism>
<name>A0A934J0A4_9BACL</name>
<evidence type="ECO:0000313" key="2">
    <source>
        <dbReference type="Proteomes" id="UP000640274"/>
    </source>
</evidence>
<dbReference type="AlphaFoldDB" id="A0A934J0A4"/>
<sequence>MNVLLDRYAAGYAADEQKQSGRGDDQSSIHYPTVFLFIGDGAGEAMEPMIRSNELKWDNNAGVVYLHVAARAAERLGNSQIIRVVLDDLESAWDSRLTVRRELGEGFHANPKIRADLNRAMRQVSSTIADYGRMYVSFDRLHLAVITRADDPLNVLVPDIALLAQSILMQSFKSVQKDLYVLVNESEQSGSYELAGATGVSFLREVEYMQQPDFSYSAPLQVTGDGFAILVTHSASPLFDLVYLLSDRNEKGVTAIHGMQSNYAIICQILLLKNRKRKEGAANEGAPGYNNASFRNSLLADSGRQGLVSAGLASLTRPNYAIALTVLYHFTRQLIQRMKSVPEPDVREKLAFFGLDPASMTELLSAVVPPEEQVADMNALLTRSGVRYEQIRKMGLREAEDELFGDSCERFFAKNFQQEAEQRLIDLKPWELLSRTLIRKLESNPNISCFQIADWTNDQMTEKSQTGSIVQAVHARGRELDAELAQLRGELELARETRVEDVKFQRLPLMDKHNLRSFLRAFFELVYRKKLDILQAEVELAVYRRFSAELERVHEIYQRRVQRLLELQETFKEAALASIERIDHYTGQNVFDYYERVTEDVMKELEARRGASVFFEDRYVGRIEPLLEEDGHMLAERLIQVCRQHLLTTAPFSRTFEQELLERANVSIEYSNRKALSKEELFSRLLRTLDDNASINIRLLDYTHEHRYEERYLFGDSSSEFVRYTLRAGEASLSHKLGCVHENRSSGVDKLQLMGGFHIEDLLYYRNSKVYYETYLQNGGQFHSMDTGKLPPMS</sequence>
<protein>
    <submittedName>
        <fullName evidence="1">Transcription initiation factor TFIID</fullName>
    </submittedName>
</protein>
<dbReference type="Proteomes" id="UP000640274">
    <property type="component" value="Unassembled WGS sequence"/>
</dbReference>
<dbReference type="RefSeq" id="WP_199018519.1">
    <property type="nucleotide sequence ID" value="NZ_JAELUP010000016.1"/>
</dbReference>
<evidence type="ECO:0000313" key="1">
    <source>
        <dbReference type="EMBL" id="MBJ6360959.1"/>
    </source>
</evidence>
<comment type="caution">
    <text evidence="1">The sequence shown here is derived from an EMBL/GenBank/DDBJ whole genome shotgun (WGS) entry which is preliminary data.</text>
</comment>
<proteinExistence type="predicted"/>
<keyword evidence="2" id="KW-1185">Reference proteome</keyword>
<reference evidence="1" key="1">
    <citation type="submission" date="2020-12" db="EMBL/GenBank/DDBJ databases">
        <authorList>
            <person name="Huq M.A."/>
        </authorList>
    </citation>
    <scope>NUCLEOTIDE SEQUENCE</scope>
    <source>
        <strain evidence="1">MAHUQ-46</strain>
    </source>
</reference>
<accession>A0A934J0A4</accession>
<gene>
    <name evidence="1" type="ORF">JFN88_06450</name>
</gene>